<reference evidence="1" key="2">
    <citation type="submission" date="2025-08" db="UniProtKB">
        <authorList>
            <consortium name="Ensembl"/>
        </authorList>
    </citation>
    <scope>IDENTIFICATION</scope>
</reference>
<name>A0A8D2FM04_THEGE</name>
<organism evidence="1 2">
    <name type="scientific">Theropithecus gelada</name>
    <name type="common">Gelada baboon</name>
    <dbReference type="NCBI Taxonomy" id="9565"/>
    <lineage>
        <taxon>Eukaryota</taxon>
        <taxon>Metazoa</taxon>
        <taxon>Chordata</taxon>
        <taxon>Craniata</taxon>
        <taxon>Vertebrata</taxon>
        <taxon>Euteleostomi</taxon>
        <taxon>Mammalia</taxon>
        <taxon>Eutheria</taxon>
        <taxon>Euarchontoglires</taxon>
        <taxon>Primates</taxon>
        <taxon>Haplorrhini</taxon>
        <taxon>Catarrhini</taxon>
        <taxon>Cercopithecidae</taxon>
        <taxon>Cercopithecinae</taxon>
        <taxon>Theropithecus</taxon>
    </lineage>
</organism>
<proteinExistence type="predicted"/>
<evidence type="ECO:0000313" key="2">
    <source>
        <dbReference type="Proteomes" id="UP000694411"/>
    </source>
</evidence>
<reference evidence="1" key="1">
    <citation type="submission" date="2018-05" db="EMBL/GenBank/DDBJ databases">
        <title>Whole genome of Theropithecus gelada.</title>
        <authorList>
            <person name="Chiou K.L."/>
            <person name="Snyder-Mackler N."/>
        </authorList>
    </citation>
    <scope>NUCLEOTIDE SEQUENCE [LARGE SCALE GENOMIC DNA]</scope>
</reference>
<evidence type="ECO:0000313" key="1">
    <source>
        <dbReference type="Ensembl" id="ENSTGEP00000022970.1"/>
    </source>
</evidence>
<reference evidence="1" key="3">
    <citation type="submission" date="2025-09" db="UniProtKB">
        <authorList>
            <consortium name="Ensembl"/>
        </authorList>
    </citation>
    <scope>IDENTIFICATION</scope>
</reference>
<dbReference type="Proteomes" id="UP000694411">
    <property type="component" value="Chromosome 20"/>
</dbReference>
<accession>A0A8D2FM04</accession>
<sequence>MSPQQERFEIRKASLRRASLLGCVERQGRDKNRHQIFREFRGLVRSPAVVLLVAGQNV</sequence>
<protein>
    <submittedName>
        <fullName evidence="1">Uncharacterized protein</fullName>
    </submittedName>
</protein>
<dbReference type="Ensembl" id="ENSTGET00000027416.1">
    <property type="protein sequence ID" value="ENSTGEP00000022970.1"/>
    <property type="gene ID" value="ENSTGEG00000018599.1"/>
</dbReference>
<dbReference type="AlphaFoldDB" id="A0A8D2FM04"/>
<keyword evidence="2" id="KW-1185">Reference proteome</keyword>